<dbReference type="Pfam" id="PF00251">
    <property type="entry name" value="Glyco_hydro_32N"/>
    <property type="match status" value="1"/>
</dbReference>
<evidence type="ECO:0000256" key="3">
    <source>
        <dbReference type="ARBA" id="ARBA00012758"/>
    </source>
</evidence>
<dbReference type="PROSITE" id="PS00609">
    <property type="entry name" value="GLYCOSYL_HYDROL_F32"/>
    <property type="match status" value="1"/>
</dbReference>
<dbReference type="SUPFAM" id="SSF75005">
    <property type="entry name" value="Arabinanase/levansucrase/invertase"/>
    <property type="match status" value="1"/>
</dbReference>
<evidence type="ECO:0000256" key="5">
    <source>
        <dbReference type="ARBA" id="ARBA00022801"/>
    </source>
</evidence>
<dbReference type="InterPro" id="IPR013189">
    <property type="entry name" value="Glyco_hydro_32_C"/>
</dbReference>
<evidence type="ECO:0000313" key="12">
    <source>
        <dbReference type="EMBL" id="MYL20355.1"/>
    </source>
</evidence>
<dbReference type="EC" id="3.2.1.26" evidence="3 8"/>
<evidence type="ECO:0000259" key="10">
    <source>
        <dbReference type="Pfam" id="PF00251"/>
    </source>
</evidence>
<dbReference type="EMBL" id="WMET01000002">
    <property type="protein sequence ID" value="MYL20355.1"/>
    <property type="molecule type" value="Genomic_DNA"/>
</dbReference>
<evidence type="ECO:0000256" key="8">
    <source>
        <dbReference type="RuleBase" id="RU362110"/>
    </source>
</evidence>
<sequence length="489" mass="56009">MTLADRDEELRELAEAEIRKNQGSVEADPYRLTYHHMPPTGLMNDPNGWIQWNGTYHLFYQWLPFHTGHGAKFWGHRTSEDLIHWTEQKPALTPSEWFDKDGAFSGSAVVSDDQLHLFYTGNLDGETGPEEEYQCAAVSVDGINFTKKGVVIERPEGYTSHFRDPKVWHHEGNWYMIVGAQTMDKQGQVLLYQSQDLENWEFIGPAAGSFQGPLKAFGYMWECPDLFPLNGRDVLIVSPQGLEPDGMDYANTYQSGFFTGTLDYDTGSFDHGAFRELDRGFEFYAPQTMEDEQGRRLLIGWMGVPDQEEEAHPTTANHWLHALTLPRELTWKDGRLMQSPVEELQAMRGPVLLHSSVTIENDQKAVRGVEGRSIELNLEFEKLGDQFALEFYQYASLSYRKGVLTLSRPRLDEHSKTEFRRVRLEQPLNSLRIFADTSSLEIFVNGGEEVFTSRIFPQPEEEHILFTSLGESTFSIEKWNLSGWTLEQG</sequence>
<evidence type="ECO:0000256" key="7">
    <source>
        <dbReference type="ARBA" id="ARBA00033367"/>
    </source>
</evidence>
<organism evidence="12 13">
    <name type="scientific">Halobacillus litoralis</name>
    <dbReference type="NCBI Taxonomy" id="45668"/>
    <lineage>
        <taxon>Bacteria</taxon>
        <taxon>Bacillati</taxon>
        <taxon>Bacillota</taxon>
        <taxon>Bacilli</taxon>
        <taxon>Bacillales</taxon>
        <taxon>Bacillaceae</taxon>
        <taxon>Halobacillus</taxon>
    </lineage>
</organism>
<dbReference type="Gene3D" id="2.60.120.560">
    <property type="entry name" value="Exo-inulinase, domain 1"/>
    <property type="match status" value="1"/>
</dbReference>
<evidence type="ECO:0000313" key="13">
    <source>
        <dbReference type="Proteomes" id="UP000460949"/>
    </source>
</evidence>
<dbReference type="Gene3D" id="2.115.10.20">
    <property type="entry name" value="Glycosyl hydrolase domain, family 43"/>
    <property type="match status" value="1"/>
</dbReference>
<dbReference type="PANTHER" id="PTHR43101">
    <property type="entry name" value="BETA-FRUCTOSIDASE"/>
    <property type="match status" value="1"/>
</dbReference>
<accession>A0A845DV26</accession>
<evidence type="ECO:0000256" key="2">
    <source>
        <dbReference type="ARBA" id="ARBA00009902"/>
    </source>
</evidence>
<comment type="subcellular location">
    <subcellularLocation>
        <location evidence="9">Cytoplasm</location>
    </subcellularLocation>
</comment>
<comment type="similarity">
    <text evidence="2 8">Belongs to the glycosyl hydrolase 32 family.</text>
</comment>
<comment type="caution">
    <text evidence="12">The sequence shown here is derived from an EMBL/GenBank/DDBJ whole genome shotgun (WGS) entry which is preliminary data.</text>
</comment>
<dbReference type="Pfam" id="PF08244">
    <property type="entry name" value="Glyco_hydro_32C"/>
    <property type="match status" value="1"/>
</dbReference>
<feature type="domain" description="Glycosyl hydrolase family 32 C-terminal" evidence="11">
    <location>
        <begin position="345"/>
        <end position="475"/>
    </location>
</feature>
<evidence type="ECO:0000256" key="6">
    <source>
        <dbReference type="ARBA" id="ARBA00023295"/>
    </source>
</evidence>
<protein>
    <recommendedName>
        <fullName evidence="4 8">Sucrose-6-phosphate hydrolase</fullName>
        <ecNumber evidence="3 8">3.2.1.26</ecNumber>
    </recommendedName>
    <alternativeName>
        <fullName evidence="7 9">Invertase</fullName>
    </alternativeName>
</protein>
<evidence type="ECO:0000256" key="9">
    <source>
        <dbReference type="RuleBase" id="RU365015"/>
    </source>
</evidence>
<evidence type="ECO:0000256" key="4">
    <source>
        <dbReference type="ARBA" id="ARBA00019623"/>
    </source>
</evidence>
<dbReference type="InterPro" id="IPR013320">
    <property type="entry name" value="ConA-like_dom_sf"/>
</dbReference>
<keyword evidence="5 8" id="KW-0378">Hydrolase</keyword>
<keyword evidence="9" id="KW-0963">Cytoplasm</keyword>
<keyword evidence="9" id="KW-0119">Carbohydrate metabolism</keyword>
<comment type="pathway">
    <text evidence="1 9">Glycan biosynthesis; sucrose metabolism.</text>
</comment>
<dbReference type="Proteomes" id="UP000460949">
    <property type="component" value="Unassembled WGS sequence"/>
</dbReference>
<dbReference type="GO" id="GO:0005737">
    <property type="term" value="C:cytoplasm"/>
    <property type="evidence" value="ECO:0007669"/>
    <property type="project" value="UniProtKB-SubCell"/>
</dbReference>
<dbReference type="InterPro" id="IPR051214">
    <property type="entry name" value="GH32_Enzymes"/>
</dbReference>
<comment type="catalytic activity">
    <reaction evidence="8">
        <text>Hydrolysis of terminal non-reducing beta-D-fructofuranoside residues in beta-D-fructofuranosides.</text>
        <dbReference type="EC" id="3.2.1.26"/>
    </reaction>
</comment>
<comment type="function">
    <text evidence="9">Enables the bacterium to metabolize sucrose as a sole carbon source.</text>
</comment>
<dbReference type="SMART" id="SM00640">
    <property type="entry name" value="Glyco_32"/>
    <property type="match status" value="1"/>
</dbReference>
<dbReference type="InterPro" id="IPR018053">
    <property type="entry name" value="Glyco_hydro_32_AS"/>
</dbReference>
<dbReference type="InterPro" id="IPR006232">
    <property type="entry name" value="Suc6P_hydrolase"/>
</dbReference>
<dbReference type="GO" id="GO:0005985">
    <property type="term" value="P:sucrose metabolic process"/>
    <property type="evidence" value="ECO:0007669"/>
    <property type="project" value="UniProtKB-UniPathway"/>
</dbReference>
<dbReference type="InterPro" id="IPR001362">
    <property type="entry name" value="Glyco_hydro_32"/>
</dbReference>
<dbReference type="CDD" id="cd18623">
    <property type="entry name" value="GH32_ScrB-like"/>
    <property type="match status" value="1"/>
</dbReference>
<dbReference type="UniPathway" id="UPA00238"/>
<dbReference type="GO" id="GO:0004564">
    <property type="term" value="F:beta-fructofuranosidase activity"/>
    <property type="evidence" value="ECO:0007669"/>
    <property type="project" value="UniProtKB-EC"/>
</dbReference>
<evidence type="ECO:0000259" key="11">
    <source>
        <dbReference type="Pfam" id="PF08244"/>
    </source>
</evidence>
<dbReference type="SUPFAM" id="SSF49899">
    <property type="entry name" value="Concanavalin A-like lectins/glucanases"/>
    <property type="match status" value="1"/>
</dbReference>
<keyword evidence="6 8" id="KW-0326">Glycosidase</keyword>
<dbReference type="InterPro" id="IPR013148">
    <property type="entry name" value="Glyco_hydro_32_N"/>
</dbReference>
<feature type="domain" description="Glycosyl hydrolase family 32 N-terminal" evidence="10">
    <location>
        <begin position="35"/>
        <end position="340"/>
    </location>
</feature>
<evidence type="ECO:0000256" key="1">
    <source>
        <dbReference type="ARBA" id="ARBA00004914"/>
    </source>
</evidence>
<dbReference type="InterPro" id="IPR023296">
    <property type="entry name" value="Glyco_hydro_beta-prop_sf"/>
</dbReference>
<dbReference type="NCBIfam" id="TIGR01322">
    <property type="entry name" value="scrB_fam"/>
    <property type="match status" value="1"/>
</dbReference>
<reference evidence="12 13" key="1">
    <citation type="submission" date="2019-11" db="EMBL/GenBank/DDBJ databases">
        <title>Genome sequences of 17 halophilic strains isolated from different environments.</title>
        <authorList>
            <person name="Furrow R.E."/>
        </authorList>
    </citation>
    <scope>NUCLEOTIDE SEQUENCE [LARGE SCALE GENOMIC DNA]</scope>
    <source>
        <strain evidence="12 13">22511_23_Filter</strain>
    </source>
</reference>
<dbReference type="AlphaFoldDB" id="A0A845DV26"/>
<gene>
    <name evidence="12" type="ORF">GLW04_10680</name>
</gene>
<name>A0A845DV26_9BACI</name>
<dbReference type="PANTHER" id="PTHR43101:SF1">
    <property type="entry name" value="BETA-FRUCTOSIDASE"/>
    <property type="match status" value="1"/>
</dbReference>
<proteinExistence type="inferred from homology"/>